<organism evidence="8 9">
    <name type="scientific">Agrobacterium rubi</name>
    <dbReference type="NCBI Taxonomy" id="28099"/>
    <lineage>
        <taxon>Bacteria</taxon>
        <taxon>Pseudomonadati</taxon>
        <taxon>Pseudomonadota</taxon>
        <taxon>Alphaproteobacteria</taxon>
        <taxon>Hyphomicrobiales</taxon>
        <taxon>Rhizobiaceae</taxon>
        <taxon>Rhizobium/Agrobacterium group</taxon>
        <taxon>Agrobacterium</taxon>
    </lineage>
</organism>
<dbReference type="PROSITE" id="PS50111">
    <property type="entry name" value="CHEMOTAXIS_TRANSDUC_2"/>
    <property type="match status" value="1"/>
</dbReference>
<dbReference type="SUPFAM" id="SSF158472">
    <property type="entry name" value="HAMP domain-like"/>
    <property type="match status" value="1"/>
</dbReference>
<dbReference type="SUPFAM" id="SSF58104">
    <property type="entry name" value="Methyl-accepting chemotaxis protein (MCP) signaling domain"/>
    <property type="match status" value="1"/>
</dbReference>
<dbReference type="SMART" id="SM00283">
    <property type="entry name" value="MA"/>
    <property type="match status" value="1"/>
</dbReference>
<accession>A0ABX2JAQ8</accession>
<comment type="similarity">
    <text evidence="2">Belongs to the methyl-accepting chemotaxis (MCP) protein family.</text>
</comment>
<dbReference type="RefSeq" id="WP_174003330.1">
    <property type="nucleotide sequence ID" value="NZ_JAAMCP010000015.1"/>
</dbReference>
<dbReference type="Gene3D" id="1.10.287.950">
    <property type="entry name" value="Methyl-accepting chemotaxis protein"/>
    <property type="match status" value="1"/>
</dbReference>
<name>A0ABX2JAQ8_9HYPH</name>
<keyword evidence="1" id="KW-0145">Chemotaxis</keyword>
<evidence type="ECO:0000256" key="3">
    <source>
        <dbReference type="PROSITE-ProRule" id="PRU00284"/>
    </source>
</evidence>
<dbReference type="CDD" id="cd06225">
    <property type="entry name" value="HAMP"/>
    <property type="match status" value="1"/>
</dbReference>
<dbReference type="CDD" id="cd11386">
    <property type="entry name" value="MCP_signal"/>
    <property type="match status" value="1"/>
</dbReference>
<dbReference type="SMART" id="SM00304">
    <property type="entry name" value="HAMP"/>
    <property type="match status" value="2"/>
</dbReference>
<comment type="caution">
    <text evidence="8">The sequence shown here is derived from an EMBL/GenBank/DDBJ whole genome shotgun (WGS) entry which is preliminary data.</text>
</comment>
<gene>
    <name evidence="8" type="ORF">G6L72_22480</name>
</gene>
<reference evidence="8 9" key="1">
    <citation type="journal article" date="2020" name="Science">
        <title>Unexpected conservation and global transmission of agrobacterial virulence plasmids.</title>
        <authorList>
            <person name="Weisberg A.J."/>
            <person name="Davis E.W. 2nd"/>
            <person name="Tabima J."/>
            <person name="Belcher M.S."/>
            <person name="Miller M."/>
            <person name="Kuo C.H."/>
            <person name="Loper J.E."/>
            <person name="Grunwald N.J."/>
            <person name="Putnam M.L."/>
            <person name="Chang J.H."/>
        </authorList>
    </citation>
    <scope>NUCLEOTIDE SEQUENCE [LARGE SCALE GENOMIC DNA]</scope>
    <source>
        <strain evidence="8 9">A19/93</strain>
    </source>
</reference>
<dbReference type="Proteomes" id="UP000822331">
    <property type="component" value="Unassembled WGS sequence"/>
</dbReference>
<feature type="region of interest" description="Disordered" evidence="4">
    <location>
        <begin position="266"/>
        <end position="292"/>
    </location>
</feature>
<evidence type="ECO:0000256" key="1">
    <source>
        <dbReference type="ARBA" id="ARBA00022500"/>
    </source>
</evidence>
<protein>
    <submittedName>
        <fullName evidence="8">Methyl-accepting chemotaxis protein</fullName>
    </submittedName>
</protein>
<feature type="domain" description="Methyl-accepting transducer" evidence="6">
    <location>
        <begin position="349"/>
        <end position="578"/>
    </location>
</feature>
<dbReference type="Pfam" id="PF00672">
    <property type="entry name" value="HAMP"/>
    <property type="match status" value="1"/>
</dbReference>
<dbReference type="PROSITE" id="PS50885">
    <property type="entry name" value="HAMP"/>
    <property type="match status" value="2"/>
</dbReference>
<feature type="transmembrane region" description="Helical" evidence="5">
    <location>
        <begin position="12"/>
        <end position="33"/>
    </location>
</feature>
<evidence type="ECO:0000259" key="6">
    <source>
        <dbReference type="PROSITE" id="PS50111"/>
    </source>
</evidence>
<evidence type="ECO:0000259" key="7">
    <source>
        <dbReference type="PROSITE" id="PS50885"/>
    </source>
</evidence>
<evidence type="ECO:0000256" key="4">
    <source>
        <dbReference type="SAM" id="MobiDB-lite"/>
    </source>
</evidence>
<keyword evidence="3" id="KW-0807">Transducer</keyword>
<evidence type="ECO:0000256" key="5">
    <source>
        <dbReference type="SAM" id="Phobius"/>
    </source>
</evidence>
<evidence type="ECO:0000256" key="2">
    <source>
        <dbReference type="ARBA" id="ARBA00029447"/>
    </source>
</evidence>
<dbReference type="InterPro" id="IPR051310">
    <property type="entry name" value="MCP_chemotaxis"/>
</dbReference>
<dbReference type="Pfam" id="PF00015">
    <property type="entry name" value="MCPsignal"/>
    <property type="match status" value="1"/>
</dbReference>
<dbReference type="PANTHER" id="PTHR43531:SF11">
    <property type="entry name" value="METHYL-ACCEPTING CHEMOTAXIS PROTEIN 3"/>
    <property type="match status" value="1"/>
</dbReference>
<dbReference type="InterPro" id="IPR004089">
    <property type="entry name" value="MCPsignal_dom"/>
</dbReference>
<dbReference type="Gene3D" id="6.10.340.10">
    <property type="match status" value="1"/>
</dbReference>
<dbReference type="EMBL" id="JAAMCP010000015">
    <property type="protein sequence ID" value="NTF39473.1"/>
    <property type="molecule type" value="Genomic_DNA"/>
</dbReference>
<keyword evidence="9" id="KW-1185">Reference proteome</keyword>
<evidence type="ECO:0000313" key="9">
    <source>
        <dbReference type="Proteomes" id="UP000822331"/>
    </source>
</evidence>
<keyword evidence="5" id="KW-0472">Membrane</keyword>
<keyword evidence="5" id="KW-1133">Transmembrane helix</keyword>
<keyword evidence="5" id="KW-0812">Transmembrane</keyword>
<feature type="compositionally biased region" description="Basic and acidic residues" evidence="4">
    <location>
        <begin position="266"/>
        <end position="290"/>
    </location>
</feature>
<sequence>MSFVKNARIRTKVLMVIVPLCVVGLGATAFMAVRYKAADEAYSYFISNDMATSLELVELQRDLSALAYGASQTLIYDKETPAQEKAMGLYNEKKTSLQDRFVRLKESIPEKAKELGALFSRAGAILATTDLAIQYRADGDATASTMLAEADTQIMRLSRDVTGLSNLHQQQLLAKNKALNEEATSTITSSLVGSAIAFAIGIIAAVLLATQGITAPIIRLRERMLSLAAGDTQKPVTGQDRRDELGRMAAAVETFRMNAIERVRLEHDAEEARENTQRDHSERENKKAAEAADLQSAVTHLETALQHLAGGNVTYRINDPFVAHLDSLRVNFNRSANTLRDLLVDVGANANGIDAGSNEIRVAADDLSRRTEQQAASVEETAAALEQIATTVHDASDRATEVGNLVEQARKEAEASSGVVREAVAAMNEIERSSHEITNIISVIDEIAFQTNLLALNAGVEAARAGEAGKGFAVVAQEVRELAQRSARAANEIKGLINTSGGHVRTGVGLVDATGKALHEIVERVQEISLNITMIVESSREQSVGLQEITRAVNVIDQNTQQNAAMVEETTAASHALACDAAALNELLSRFQFQGPRDEQYRTPVTLVA</sequence>
<proteinExistence type="inferred from homology"/>
<feature type="domain" description="HAMP" evidence="7">
    <location>
        <begin position="292"/>
        <end position="344"/>
    </location>
</feature>
<dbReference type="PANTHER" id="PTHR43531">
    <property type="entry name" value="PROTEIN ICFG"/>
    <property type="match status" value="1"/>
</dbReference>
<evidence type="ECO:0000313" key="8">
    <source>
        <dbReference type="EMBL" id="NTF39473.1"/>
    </source>
</evidence>
<feature type="domain" description="HAMP" evidence="7">
    <location>
        <begin position="211"/>
        <end position="264"/>
    </location>
</feature>
<dbReference type="InterPro" id="IPR003660">
    <property type="entry name" value="HAMP_dom"/>
</dbReference>